<protein>
    <recommendedName>
        <fullName evidence="9">Helix-turn-helix of DDE superfamily endonuclease</fullName>
    </recommendedName>
</protein>
<dbReference type="AlphaFoldDB" id="A0A9W6QM32"/>
<dbReference type="PANTHER" id="PTHR22930:SF85">
    <property type="entry name" value="GH03217P-RELATED"/>
    <property type="match status" value="1"/>
</dbReference>
<proteinExistence type="predicted"/>
<feature type="domain" description="Transposase Helix-turn-helix" evidence="6">
    <location>
        <begin position="33"/>
        <end position="83"/>
    </location>
</feature>
<dbReference type="GO" id="GO:0016787">
    <property type="term" value="F:hydrolase activity"/>
    <property type="evidence" value="ECO:0007669"/>
    <property type="project" value="UniProtKB-KW"/>
</dbReference>
<keyword evidence="4" id="KW-0378">Hydrolase</keyword>
<evidence type="ECO:0000259" key="5">
    <source>
        <dbReference type="Pfam" id="PF13359"/>
    </source>
</evidence>
<evidence type="ECO:0000259" key="6">
    <source>
        <dbReference type="Pfam" id="PF13613"/>
    </source>
</evidence>
<dbReference type="InterPro" id="IPR027806">
    <property type="entry name" value="HARBI1_dom"/>
</dbReference>
<keyword evidence="8" id="KW-1185">Reference proteome</keyword>
<reference evidence="7" key="1">
    <citation type="submission" date="2023-02" db="EMBL/GenBank/DDBJ databases">
        <title>Actinokineospora globicatena NBRC 15670.</title>
        <authorList>
            <person name="Ichikawa N."/>
            <person name="Sato H."/>
            <person name="Tonouchi N."/>
        </authorList>
    </citation>
    <scope>NUCLEOTIDE SEQUENCE</scope>
    <source>
        <strain evidence="7">NBRC 15670</strain>
    </source>
</reference>
<dbReference type="GO" id="GO:0046872">
    <property type="term" value="F:metal ion binding"/>
    <property type="evidence" value="ECO:0007669"/>
    <property type="project" value="UniProtKB-KW"/>
</dbReference>
<name>A0A9W6QM32_9PSEU</name>
<comment type="caution">
    <text evidence="7">The sequence shown here is derived from an EMBL/GenBank/DDBJ whole genome shotgun (WGS) entry which is preliminary data.</text>
</comment>
<dbReference type="EMBL" id="BSSD01000002">
    <property type="protein sequence ID" value="GLW91064.1"/>
    <property type="molecule type" value="Genomic_DNA"/>
</dbReference>
<evidence type="ECO:0000313" key="8">
    <source>
        <dbReference type="Proteomes" id="UP001165042"/>
    </source>
</evidence>
<dbReference type="PANTHER" id="PTHR22930">
    <property type="match status" value="1"/>
</dbReference>
<comment type="cofactor">
    <cofactor evidence="1">
        <name>a divalent metal cation</name>
        <dbReference type="ChEBI" id="CHEBI:60240"/>
    </cofactor>
</comment>
<accession>A0A9W6QM32</accession>
<dbReference type="Proteomes" id="UP001165042">
    <property type="component" value="Unassembled WGS sequence"/>
</dbReference>
<keyword evidence="3" id="KW-0479">Metal-binding</keyword>
<evidence type="ECO:0000256" key="3">
    <source>
        <dbReference type="ARBA" id="ARBA00022723"/>
    </source>
</evidence>
<evidence type="ECO:0000256" key="2">
    <source>
        <dbReference type="ARBA" id="ARBA00022722"/>
    </source>
</evidence>
<evidence type="ECO:0000313" key="7">
    <source>
        <dbReference type="EMBL" id="GLW91064.1"/>
    </source>
</evidence>
<dbReference type="InterPro" id="IPR027805">
    <property type="entry name" value="Transposase_HTH_dom"/>
</dbReference>
<feature type="domain" description="DDE Tnp4" evidence="5">
    <location>
        <begin position="100"/>
        <end position="245"/>
    </location>
</feature>
<sequence>MYSTTGLTRDQIVGLCAIIHHSRLPIRRPWPPKLGLFDSVRVAVIYLRRNRAQVELAEEFRVSQSTISRAITAVTPLLAAALSECVPTTDDLDARSTYIVDGTLIPCWSWRAREKELYSGKHRTTGMNLQIACTLSGRLAWVSDPVPGSRHDSYCLRESGILDDYDVTAWMGDKGYIGTGMLTPIRKPKHRDLLDWEKDFNHHHNKKRVIVEHAIANLKTWRILHTDYRRPIDTFATTISAVLGLQFYRQA</sequence>
<evidence type="ECO:0008006" key="9">
    <source>
        <dbReference type="Google" id="ProtNLM"/>
    </source>
</evidence>
<organism evidence="7 8">
    <name type="scientific">Actinokineospora globicatena</name>
    <dbReference type="NCBI Taxonomy" id="103729"/>
    <lineage>
        <taxon>Bacteria</taxon>
        <taxon>Bacillati</taxon>
        <taxon>Actinomycetota</taxon>
        <taxon>Actinomycetes</taxon>
        <taxon>Pseudonocardiales</taxon>
        <taxon>Pseudonocardiaceae</taxon>
        <taxon>Actinokineospora</taxon>
    </lineage>
</organism>
<evidence type="ECO:0000256" key="1">
    <source>
        <dbReference type="ARBA" id="ARBA00001968"/>
    </source>
</evidence>
<dbReference type="InterPro" id="IPR045249">
    <property type="entry name" value="HARBI1-like"/>
</dbReference>
<keyword evidence="2" id="KW-0540">Nuclease</keyword>
<gene>
    <name evidence="7" type="ORF">Aglo03_18800</name>
</gene>
<dbReference type="GO" id="GO:0004518">
    <property type="term" value="F:nuclease activity"/>
    <property type="evidence" value="ECO:0007669"/>
    <property type="project" value="UniProtKB-KW"/>
</dbReference>
<evidence type="ECO:0000256" key="4">
    <source>
        <dbReference type="ARBA" id="ARBA00022801"/>
    </source>
</evidence>
<dbReference type="RefSeq" id="WP_285609561.1">
    <property type="nucleotide sequence ID" value="NZ_BSSD01000002.1"/>
</dbReference>
<dbReference type="Pfam" id="PF13613">
    <property type="entry name" value="HTH_Tnp_4"/>
    <property type="match status" value="1"/>
</dbReference>
<dbReference type="Pfam" id="PF13359">
    <property type="entry name" value="DDE_Tnp_4"/>
    <property type="match status" value="1"/>
</dbReference>